<dbReference type="STRING" id="4533.J3N7Q1"/>
<dbReference type="GeneID" id="102704752"/>
<protein>
    <submittedName>
        <fullName evidence="2">Uncharacterized protein</fullName>
    </submittedName>
</protein>
<proteinExistence type="predicted"/>
<reference evidence="2" key="1">
    <citation type="journal article" date="2013" name="Nat. Commun.">
        <title>Whole-genome sequencing of Oryza brachyantha reveals mechanisms underlying Oryza genome evolution.</title>
        <authorList>
            <person name="Chen J."/>
            <person name="Huang Q."/>
            <person name="Gao D."/>
            <person name="Wang J."/>
            <person name="Lang Y."/>
            <person name="Liu T."/>
            <person name="Li B."/>
            <person name="Bai Z."/>
            <person name="Luis Goicoechea J."/>
            <person name="Liang C."/>
            <person name="Chen C."/>
            <person name="Zhang W."/>
            <person name="Sun S."/>
            <person name="Liao Y."/>
            <person name="Zhang X."/>
            <person name="Yang L."/>
            <person name="Song C."/>
            <person name="Wang M."/>
            <person name="Shi J."/>
            <person name="Liu G."/>
            <person name="Liu J."/>
            <person name="Zhou H."/>
            <person name="Zhou W."/>
            <person name="Yu Q."/>
            <person name="An N."/>
            <person name="Chen Y."/>
            <person name="Cai Q."/>
            <person name="Wang B."/>
            <person name="Liu B."/>
            <person name="Min J."/>
            <person name="Huang Y."/>
            <person name="Wu H."/>
            <person name="Li Z."/>
            <person name="Zhang Y."/>
            <person name="Yin Y."/>
            <person name="Song W."/>
            <person name="Jiang J."/>
            <person name="Jackson S.A."/>
            <person name="Wing R.A."/>
            <person name="Wang J."/>
            <person name="Chen M."/>
        </authorList>
    </citation>
    <scope>NUCLEOTIDE SEQUENCE [LARGE SCALE GENOMIC DNA]</scope>
    <source>
        <strain evidence="2">cv. IRGC 101232</strain>
    </source>
</reference>
<dbReference type="Gramene" id="OB11G18370.1">
    <property type="protein sequence ID" value="OB11G18370.1"/>
    <property type="gene ID" value="OB11G18370"/>
</dbReference>
<accession>J3N7Q1</accession>
<dbReference type="PANTHER" id="PTHR33699:SF23">
    <property type="entry name" value="EXPRESSED PROTEIN"/>
    <property type="match status" value="1"/>
</dbReference>
<dbReference type="OrthoDB" id="755325at2759"/>
<reference evidence="2" key="2">
    <citation type="submission" date="2013-04" db="UniProtKB">
        <authorList>
            <consortium name="EnsemblPlants"/>
        </authorList>
    </citation>
    <scope>IDENTIFICATION</scope>
</reference>
<name>J3N7Q1_ORYBR</name>
<feature type="region of interest" description="Disordered" evidence="1">
    <location>
        <begin position="114"/>
        <end position="137"/>
    </location>
</feature>
<evidence type="ECO:0000313" key="2">
    <source>
        <dbReference type="EnsemblPlants" id="OB11G18370.1"/>
    </source>
</evidence>
<dbReference type="EnsemblPlants" id="OB11G18370.1">
    <property type="protein sequence ID" value="OB11G18370.1"/>
    <property type="gene ID" value="OB11G18370"/>
</dbReference>
<dbReference type="KEGG" id="obr:102704752"/>
<dbReference type="Proteomes" id="UP000006038">
    <property type="component" value="Chromosome 11"/>
</dbReference>
<keyword evidence="3" id="KW-1185">Reference proteome</keyword>
<dbReference type="eggNOG" id="ENOG502S95V">
    <property type="taxonomic scope" value="Eukaryota"/>
</dbReference>
<evidence type="ECO:0000313" key="3">
    <source>
        <dbReference type="Proteomes" id="UP000006038"/>
    </source>
</evidence>
<sequence>MKKERLRQRRIPAFGEWNYDHDGHGGGCYGYGYRDGDWPVTQYFDSAMQAGGMVMSFPPSPKPAKKAVKWFDSGALGEVDEKQKQRQHKVVVVSAGEHGAAVKQGKQSRVADAGAHAASTGRSKACKPPPAGVKAGDRDLYDIPPDMLCRKPRKRVTRSLWMGCLGLGCVA</sequence>
<dbReference type="OMA" id="PAYKACR"/>
<organism evidence="2">
    <name type="scientific">Oryza brachyantha</name>
    <name type="common">malo sina</name>
    <dbReference type="NCBI Taxonomy" id="4533"/>
    <lineage>
        <taxon>Eukaryota</taxon>
        <taxon>Viridiplantae</taxon>
        <taxon>Streptophyta</taxon>
        <taxon>Embryophyta</taxon>
        <taxon>Tracheophyta</taxon>
        <taxon>Spermatophyta</taxon>
        <taxon>Magnoliopsida</taxon>
        <taxon>Liliopsida</taxon>
        <taxon>Poales</taxon>
        <taxon>Poaceae</taxon>
        <taxon>BOP clade</taxon>
        <taxon>Oryzoideae</taxon>
        <taxon>Oryzeae</taxon>
        <taxon>Oryzinae</taxon>
        <taxon>Oryza</taxon>
    </lineage>
</organism>
<dbReference type="PANTHER" id="PTHR33699">
    <property type="entry name" value="EXPRESSED PROTEIN"/>
    <property type="match status" value="1"/>
</dbReference>
<dbReference type="AlphaFoldDB" id="J3N7Q1"/>
<evidence type="ECO:0000256" key="1">
    <source>
        <dbReference type="SAM" id="MobiDB-lite"/>
    </source>
</evidence>
<dbReference type="HOGENOM" id="CLU_113053_3_0_1"/>